<dbReference type="RefSeq" id="WP_035219377.1">
    <property type="nucleotide sequence ID" value="NZ_LWRZ01000230.1"/>
</dbReference>
<dbReference type="InterPro" id="IPR000157">
    <property type="entry name" value="TIR_dom"/>
</dbReference>
<evidence type="ECO:0000313" key="2">
    <source>
        <dbReference type="EMBL" id="OCX75120.1"/>
    </source>
</evidence>
<dbReference type="Proteomes" id="UP000094893">
    <property type="component" value="Unassembled WGS sequence"/>
</dbReference>
<comment type="caution">
    <text evidence="2">The sequence shown here is derived from an EMBL/GenBank/DDBJ whole genome shotgun (WGS) entry which is preliminary data.</text>
</comment>
<dbReference type="SUPFAM" id="SSF52200">
    <property type="entry name" value="Toll/Interleukin receptor TIR domain"/>
    <property type="match status" value="1"/>
</dbReference>
<evidence type="ECO:0000259" key="1">
    <source>
        <dbReference type="PROSITE" id="PS50104"/>
    </source>
</evidence>
<evidence type="ECO:0000313" key="3">
    <source>
        <dbReference type="Proteomes" id="UP000094893"/>
    </source>
</evidence>
<dbReference type="GO" id="GO:0007165">
    <property type="term" value="P:signal transduction"/>
    <property type="evidence" value="ECO:0007669"/>
    <property type="project" value="InterPro"/>
</dbReference>
<accession>A0A1C2I9L8</accession>
<dbReference type="AlphaFoldDB" id="A0A1C2I9L8"/>
<organism evidence="2 3">
    <name type="scientific">Acidithiobacillus thiooxidans</name>
    <name type="common">Thiobacillus thiooxidans</name>
    <dbReference type="NCBI Taxonomy" id="930"/>
    <lineage>
        <taxon>Bacteria</taxon>
        <taxon>Pseudomonadati</taxon>
        <taxon>Pseudomonadota</taxon>
        <taxon>Acidithiobacillia</taxon>
        <taxon>Acidithiobacillales</taxon>
        <taxon>Acidithiobacillaceae</taxon>
        <taxon>Acidithiobacillus</taxon>
    </lineage>
</organism>
<dbReference type="Gene3D" id="3.40.50.10140">
    <property type="entry name" value="Toll/interleukin-1 receptor homology (TIR) domain"/>
    <property type="match status" value="1"/>
</dbReference>
<dbReference type="InterPro" id="IPR035897">
    <property type="entry name" value="Toll_tir_struct_dom_sf"/>
</dbReference>
<sequence length="147" mass="16590">MEESASEVSLIPSPQCPHCGSKNTIFKVKAKQYECLDCEVRFDPPRMAGSLAIDLTQKTSDPKKIFFSYGHDKNKILVDLFKTDLEKRGHSVWIDYKEIGTWADWRDQITQGINDSQMAIAFLSKHATRDPGVCRQEVARAIVKSGV</sequence>
<dbReference type="PROSITE" id="PS50104">
    <property type="entry name" value="TIR"/>
    <property type="match status" value="1"/>
</dbReference>
<dbReference type="Pfam" id="PF13676">
    <property type="entry name" value="TIR_2"/>
    <property type="match status" value="1"/>
</dbReference>
<protein>
    <recommendedName>
        <fullName evidence="1">TIR domain-containing protein</fullName>
    </recommendedName>
</protein>
<proteinExistence type="predicted"/>
<gene>
    <name evidence="2" type="ORF">A6P07_04650</name>
</gene>
<name>A0A1C2I9L8_ACITH</name>
<reference evidence="2 3" key="1">
    <citation type="journal article" date="2016" name="Int. J. Mol. Sci.">
        <title>Comparative genomics of the extreme acidophile Acidithiobacillus thiooxidans reveals intraspecific divergence and niche adaptation.</title>
        <authorList>
            <person name="Zhang X."/>
            <person name="Feng X."/>
            <person name="Tao J."/>
            <person name="Ma L."/>
            <person name="Xiao Y."/>
            <person name="Liang Y."/>
            <person name="Liu X."/>
            <person name="Yin H."/>
        </authorList>
    </citation>
    <scope>NUCLEOTIDE SEQUENCE [LARGE SCALE GENOMIC DNA]</scope>
    <source>
        <strain evidence="2 3">A02</strain>
    </source>
</reference>
<dbReference type="EMBL" id="LWSA01000048">
    <property type="protein sequence ID" value="OCX75120.1"/>
    <property type="molecule type" value="Genomic_DNA"/>
</dbReference>
<feature type="domain" description="TIR" evidence="1">
    <location>
        <begin position="61"/>
        <end position="147"/>
    </location>
</feature>